<dbReference type="InterPro" id="IPR033911">
    <property type="entry name" value="MetRS_core"/>
</dbReference>
<dbReference type="Gene3D" id="3.40.50.620">
    <property type="entry name" value="HUPs"/>
    <property type="match status" value="1"/>
</dbReference>
<comment type="catalytic activity">
    <reaction evidence="10">
        <text>tRNA(Met) + L-methionine + ATP = L-methionyl-tRNA(Met) + AMP + diphosphate</text>
        <dbReference type="Rhea" id="RHEA:13481"/>
        <dbReference type="Rhea" id="RHEA-COMP:9667"/>
        <dbReference type="Rhea" id="RHEA-COMP:9698"/>
        <dbReference type="ChEBI" id="CHEBI:30616"/>
        <dbReference type="ChEBI" id="CHEBI:33019"/>
        <dbReference type="ChEBI" id="CHEBI:57844"/>
        <dbReference type="ChEBI" id="CHEBI:78442"/>
        <dbReference type="ChEBI" id="CHEBI:78530"/>
        <dbReference type="ChEBI" id="CHEBI:456215"/>
        <dbReference type="EC" id="6.1.1.10"/>
    </reaction>
</comment>
<dbReference type="InterPro" id="IPR014758">
    <property type="entry name" value="Met-tRNA_synth"/>
</dbReference>
<keyword evidence="7 11" id="KW-0648">Protein biosynthesis</keyword>
<evidence type="ECO:0000256" key="9">
    <source>
        <dbReference type="ARBA" id="ARBA00030904"/>
    </source>
</evidence>
<evidence type="ECO:0000256" key="3">
    <source>
        <dbReference type="ARBA" id="ARBA00018753"/>
    </source>
</evidence>
<dbReference type="InterPro" id="IPR023457">
    <property type="entry name" value="Met-tRNA_synth_2"/>
</dbReference>
<evidence type="ECO:0000313" key="15">
    <source>
        <dbReference type="EMBL" id="PIU15340.1"/>
    </source>
</evidence>
<dbReference type="CDD" id="cd07957">
    <property type="entry name" value="Anticodon_Ia_Met"/>
    <property type="match status" value="1"/>
</dbReference>
<dbReference type="PANTHER" id="PTHR43326:SF1">
    <property type="entry name" value="METHIONINE--TRNA LIGASE, MITOCHONDRIAL"/>
    <property type="match status" value="1"/>
</dbReference>
<dbReference type="PRINTS" id="PR01041">
    <property type="entry name" value="TRNASYNTHMET"/>
</dbReference>
<evidence type="ECO:0000256" key="8">
    <source>
        <dbReference type="ARBA" id="ARBA00023146"/>
    </source>
</evidence>
<feature type="region of interest" description="Disordered" evidence="12">
    <location>
        <begin position="389"/>
        <end position="410"/>
    </location>
</feature>
<dbReference type="FunFam" id="2.170.220.10:FF:000001">
    <property type="entry name" value="methionine--tRNA ligase, mitochondrial"/>
    <property type="match status" value="1"/>
</dbReference>
<gene>
    <name evidence="15" type="ORF">COT20_01845</name>
</gene>
<evidence type="ECO:0000256" key="11">
    <source>
        <dbReference type="RuleBase" id="RU363039"/>
    </source>
</evidence>
<keyword evidence="8 11" id="KW-0030">Aminoacyl-tRNA synthetase</keyword>
<organism evidence="15 16">
    <name type="scientific">bacterium (Candidatus Gribaldobacteria) CG08_land_8_20_14_0_20_39_15</name>
    <dbReference type="NCBI Taxonomy" id="2014273"/>
    <lineage>
        <taxon>Bacteria</taxon>
        <taxon>Candidatus Gribaldobacteria</taxon>
    </lineage>
</organism>
<keyword evidence="6 11" id="KW-0067">ATP-binding</keyword>
<evidence type="ECO:0000256" key="5">
    <source>
        <dbReference type="ARBA" id="ARBA00022741"/>
    </source>
</evidence>
<protein>
    <recommendedName>
        <fullName evidence="3">Methionine--tRNA ligase</fullName>
        <ecNumber evidence="2">6.1.1.10</ecNumber>
    </recommendedName>
    <alternativeName>
        <fullName evidence="9">Methionyl-tRNA synthetase</fullName>
    </alternativeName>
</protein>
<keyword evidence="4 11" id="KW-0436">Ligase</keyword>
<feature type="domain" description="Methionyl/Leucyl tRNA synthetase" evidence="14">
    <location>
        <begin position="141"/>
        <end position="374"/>
    </location>
</feature>
<dbReference type="Pfam" id="PF08264">
    <property type="entry name" value="Anticodon_1"/>
    <property type="match status" value="1"/>
</dbReference>
<evidence type="ECO:0000259" key="14">
    <source>
        <dbReference type="Pfam" id="PF09334"/>
    </source>
</evidence>
<comment type="function">
    <text evidence="1">Is required not only for elongation of protein synthesis but also for the initiation of all mRNA translation through initiator tRNA(fMet) aminoacylation.</text>
</comment>
<dbReference type="SUPFAM" id="SSF47323">
    <property type="entry name" value="Anticodon-binding domain of a subclass of class I aminoacyl-tRNA synthetases"/>
    <property type="match status" value="1"/>
</dbReference>
<dbReference type="InterPro" id="IPR015413">
    <property type="entry name" value="Methionyl/Leucyl_tRNA_Synth"/>
</dbReference>
<dbReference type="PANTHER" id="PTHR43326">
    <property type="entry name" value="METHIONYL-TRNA SYNTHETASE"/>
    <property type="match status" value="1"/>
</dbReference>
<dbReference type="InterPro" id="IPR014729">
    <property type="entry name" value="Rossmann-like_a/b/a_fold"/>
</dbReference>
<evidence type="ECO:0000256" key="2">
    <source>
        <dbReference type="ARBA" id="ARBA00012838"/>
    </source>
</evidence>
<dbReference type="EMBL" id="PEXQ01000046">
    <property type="protein sequence ID" value="PIU15340.1"/>
    <property type="molecule type" value="Genomic_DNA"/>
</dbReference>
<dbReference type="NCBIfam" id="TIGR00398">
    <property type="entry name" value="metG"/>
    <property type="match status" value="1"/>
</dbReference>
<reference evidence="16" key="1">
    <citation type="submission" date="2017-09" db="EMBL/GenBank/DDBJ databases">
        <title>Depth-based differentiation of microbial function through sediment-hosted aquifers and enrichment of novel symbionts in the deep terrestrial subsurface.</title>
        <authorList>
            <person name="Probst A.J."/>
            <person name="Ladd B."/>
            <person name="Jarett J.K."/>
            <person name="Geller-Mcgrath D.E."/>
            <person name="Sieber C.M.K."/>
            <person name="Emerson J.B."/>
            <person name="Anantharaman K."/>
            <person name="Thomas B.C."/>
            <person name="Malmstrom R."/>
            <person name="Stieglmeier M."/>
            <person name="Klingl A."/>
            <person name="Woyke T."/>
            <person name="Ryan C.M."/>
            <person name="Banfield J.F."/>
        </authorList>
    </citation>
    <scope>NUCLEOTIDE SEQUENCE [LARGE SCALE GENOMIC DNA]</scope>
</reference>
<name>A0A2M6XUC1_9BACT</name>
<dbReference type="GO" id="GO:0006431">
    <property type="term" value="P:methionyl-tRNA aminoacylation"/>
    <property type="evidence" value="ECO:0007669"/>
    <property type="project" value="InterPro"/>
</dbReference>
<dbReference type="CDD" id="cd00814">
    <property type="entry name" value="MetRS_core"/>
    <property type="match status" value="1"/>
</dbReference>
<comment type="caution">
    <text evidence="15">The sequence shown here is derived from an EMBL/GenBank/DDBJ whole genome shotgun (WGS) entry which is preliminary data.</text>
</comment>
<evidence type="ECO:0000256" key="10">
    <source>
        <dbReference type="ARBA" id="ARBA00047364"/>
    </source>
</evidence>
<comment type="similarity">
    <text evidence="11">Belongs to the class-I aminoacyl-tRNA synthetase family.</text>
</comment>
<dbReference type="Proteomes" id="UP000229784">
    <property type="component" value="Unassembled WGS sequence"/>
</dbReference>
<dbReference type="InterPro" id="IPR009080">
    <property type="entry name" value="tRNAsynth_Ia_anticodon-bd"/>
</dbReference>
<proteinExistence type="inferred from homology"/>
<evidence type="ECO:0000259" key="13">
    <source>
        <dbReference type="Pfam" id="PF08264"/>
    </source>
</evidence>
<dbReference type="GO" id="GO:0004825">
    <property type="term" value="F:methionine-tRNA ligase activity"/>
    <property type="evidence" value="ECO:0007669"/>
    <property type="project" value="UniProtKB-EC"/>
</dbReference>
<dbReference type="Gene3D" id="2.170.220.10">
    <property type="match status" value="1"/>
</dbReference>
<dbReference type="Pfam" id="PF09334">
    <property type="entry name" value="tRNA-synt_1g"/>
    <property type="match status" value="1"/>
</dbReference>
<evidence type="ECO:0000256" key="1">
    <source>
        <dbReference type="ARBA" id="ARBA00003314"/>
    </source>
</evidence>
<feature type="domain" description="Methionyl/Valyl/Leucyl/Isoleucyl-tRNA synthetase anticodon-binding" evidence="13">
    <location>
        <begin position="409"/>
        <end position="492"/>
    </location>
</feature>
<evidence type="ECO:0000256" key="7">
    <source>
        <dbReference type="ARBA" id="ARBA00022917"/>
    </source>
</evidence>
<evidence type="ECO:0000256" key="12">
    <source>
        <dbReference type="SAM" id="MobiDB-lite"/>
    </source>
</evidence>
<dbReference type="EC" id="6.1.1.10" evidence="2"/>
<evidence type="ECO:0000313" key="16">
    <source>
        <dbReference type="Proteomes" id="UP000229784"/>
    </source>
</evidence>
<dbReference type="InterPro" id="IPR013155">
    <property type="entry name" value="M/V/L/I-tRNA-synth_anticd-bd"/>
</dbReference>
<dbReference type="SUPFAM" id="SSF52374">
    <property type="entry name" value="Nucleotidylyl transferase"/>
    <property type="match status" value="1"/>
</dbReference>
<accession>A0A2M6XUC1</accession>
<dbReference type="AlphaFoldDB" id="A0A2M6XUC1"/>
<dbReference type="Gene3D" id="1.10.730.10">
    <property type="entry name" value="Isoleucyl-tRNA Synthetase, Domain 1"/>
    <property type="match status" value="1"/>
</dbReference>
<sequence>MQKQEKFYITTSIAYTNSLPHIGYALELIQADVAARYNRLLGKNVWFLTGTDEHGSKIARAAKEAGKTPQNFCNEISIKFKELKAILDLSFDDFIRTTDQLRHWPVVHNVWQKLKENNDIYKKKYKGLYCVGCEAFLTEKDLIDGKCPNHKKEPEIIEEENYFFRLSKYQAGLKDILENDKIKIFPEAKKNEMLNFIKEGLEDVSCSRSKKKLQWGISVPDDANQVVYVWFEALINYLSALGYGASNSEKLELYWPPDIQVIGKDITRFHLLLWPAMLLSLGLSLSKSFLIHGYITVGGEKMSKSLGNVISPFELIEKYTQKIGNKEATIDAVRYFLLREISPTEDGDFTYEKFEGRYNSDLAAGIGNLVARVLAVAIKLNPKSGIRNPKPAKGEALRGRQIQNSKLQKETEKTKEKYEVAVGDFKFNEALGAIWELIGFCDKYINDEKPWENRENSKEVISNLLFIIYSIAEMLKPFMPQTAEKILEQIKTGSYKLSSESKSQPLFPRI</sequence>
<dbReference type="InterPro" id="IPR041872">
    <property type="entry name" value="Anticodon_Met"/>
</dbReference>
<dbReference type="GO" id="GO:0005524">
    <property type="term" value="F:ATP binding"/>
    <property type="evidence" value="ECO:0007669"/>
    <property type="project" value="UniProtKB-KW"/>
</dbReference>
<keyword evidence="5 11" id="KW-0547">Nucleotide-binding</keyword>
<evidence type="ECO:0000256" key="6">
    <source>
        <dbReference type="ARBA" id="ARBA00022840"/>
    </source>
</evidence>
<evidence type="ECO:0000256" key="4">
    <source>
        <dbReference type="ARBA" id="ARBA00022598"/>
    </source>
</evidence>